<comment type="caution">
    <text evidence="1">The sequence shown here is derived from an EMBL/GenBank/DDBJ whole genome shotgun (WGS) entry which is preliminary data.</text>
</comment>
<reference evidence="1 2" key="1">
    <citation type="submission" date="2018-04" db="EMBL/GenBank/DDBJ databases">
        <title>Pedobacter chongqingensis sp. nov., isolated from a rottenly hemp rope.</title>
        <authorList>
            <person name="Cai Y."/>
        </authorList>
    </citation>
    <scope>NUCLEOTIDE SEQUENCE [LARGE SCALE GENOMIC DNA]</scope>
    <source>
        <strain evidence="1 2">FJ4-8</strain>
    </source>
</reference>
<dbReference type="Proteomes" id="UP000245647">
    <property type="component" value="Unassembled WGS sequence"/>
</dbReference>
<gene>
    <name evidence="1" type="ORF">DDR33_11440</name>
</gene>
<dbReference type="AlphaFoldDB" id="A0A2U2PGY7"/>
<name>A0A2U2PGY7_9SPHI</name>
<accession>A0A2U2PGY7</accession>
<dbReference type="EMBL" id="QEAS01000008">
    <property type="protein sequence ID" value="PWG80630.1"/>
    <property type="molecule type" value="Genomic_DNA"/>
</dbReference>
<protein>
    <submittedName>
        <fullName evidence="1">Uncharacterized protein</fullName>
    </submittedName>
</protein>
<organism evidence="1 2">
    <name type="scientific">Pararcticibacter amylolyticus</name>
    <dbReference type="NCBI Taxonomy" id="2173175"/>
    <lineage>
        <taxon>Bacteria</taxon>
        <taxon>Pseudomonadati</taxon>
        <taxon>Bacteroidota</taxon>
        <taxon>Sphingobacteriia</taxon>
        <taxon>Sphingobacteriales</taxon>
        <taxon>Sphingobacteriaceae</taxon>
        <taxon>Pararcticibacter</taxon>
    </lineage>
</organism>
<keyword evidence="2" id="KW-1185">Reference proteome</keyword>
<sequence>MLKGNLKYRVFAICSLLILSSSFRPDSLYDFRSVYLRDLNEMHTEHGVSMSDRVKIFRQFLTPPLSKFNYRNRTVQGTNIQSWIRRKGDLRQIRILQSTITIDTIAELTDIETGRVTNRIPVKGNFHFKVYVFNKLSSPQRLIYITSPNSGLQYFLIDGKADGPLRESIEVGMDEALEKLRKEVTKVSGIRI</sequence>
<evidence type="ECO:0000313" key="2">
    <source>
        <dbReference type="Proteomes" id="UP000245647"/>
    </source>
</evidence>
<proteinExistence type="predicted"/>
<evidence type="ECO:0000313" key="1">
    <source>
        <dbReference type="EMBL" id="PWG80630.1"/>
    </source>
</evidence>